<sequence>MRVVAMEARQHAEALSVLEVFTTDSARFCRPLVNQGGSDLGHHVRAGPWHSKVPVAAAGPAAQHPALGLSKAAVLQARPCVLPYGFAQGVELPTEHAAEYAQQNCEVHRA</sequence>
<proteinExistence type="predicted"/>
<accession>A0A7S2F1K2</accession>
<protein>
    <submittedName>
        <fullName evidence="1">Uncharacterized protein</fullName>
    </submittedName>
</protein>
<evidence type="ECO:0000313" key="1">
    <source>
        <dbReference type="EMBL" id="CAD9367873.1"/>
    </source>
</evidence>
<dbReference type="AlphaFoldDB" id="A0A7S2F1K2"/>
<reference evidence="1" key="1">
    <citation type="submission" date="2021-01" db="EMBL/GenBank/DDBJ databases">
        <authorList>
            <person name="Corre E."/>
            <person name="Pelletier E."/>
            <person name="Niang G."/>
            <person name="Scheremetjew M."/>
            <person name="Finn R."/>
            <person name="Kale V."/>
            <person name="Holt S."/>
            <person name="Cochrane G."/>
            <person name="Meng A."/>
            <person name="Brown T."/>
            <person name="Cohen L."/>
        </authorList>
    </citation>
    <scope>NUCLEOTIDE SEQUENCE</scope>
    <source>
        <strain evidence="1">CCMP2222</strain>
    </source>
</reference>
<organism evidence="1">
    <name type="scientific">Alexandrium andersonii</name>
    <dbReference type="NCBI Taxonomy" id="327968"/>
    <lineage>
        <taxon>Eukaryota</taxon>
        <taxon>Sar</taxon>
        <taxon>Alveolata</taxon>
        <taxon>Dinophyceae</taxon>
        <taxon>Gonyaulacales</taxon>
        <taxon>Pyrocystaceae</taxon>
        <taxon>Alexandrium</taxon>
    </lineage>
</organism>
<name>A0A7S2F1K2_9DINO</name>
<gene>
    <name evidence="1" type="ORF">AAND1436_LOCUS3573</name>
</gene>
<dbReference type="EMBL" id="HBGQ01007133">
    <property type="protein sequence ID" value="CAD9367873.1"/>
    <property type="molecule type" value="Transcribed_RNA"/>
</dbReference>